<evidence type="ECO:0000256" key="1">
    <source>
        <dbReference type="SAM" id="MobiDB-lite"/>
    </source>
</evidence>
<sequence length="215" mass="23626">MLFVAAGRAAAEYTQRSPPIDIYIRIGSTLRSIPDVTSHRRPRSPADPTHIGQPEEHIKNESSNYRDTCTSASGPVLLSSYLERSARSSCVHSHDLTDEAAGGRNLQLHKYYADVSRHPPPPPAARSSSSVWFRTVRGENLEGDLCPAVDFQWLKRTKKKSLKILRIECSAFIVLLSGVVPYLRVRPAASARPVQLISASSVVLASARGTARGRR</sequence>
<evidence type="ECO:0000313" key="3">
    <source>
        <dbReference type="Proteomes" id="UP000299102"/>
    </source>
</evidence>
<proteinExistence type="predicted"/>
<accession>A0A4C1W6Q9</accession>
<feature type="region of interest" description="Disordered" evidence="1">
    <location>
        <begin position="34"/>
        <end position="66"/>
    </location>
</feature>
<evidence type="ECO:0000313" key="2">
    <source>
        <dbReference type="EMBL" id="GBP46751.1"/>
    </source>
</evidence>
<dbReference type="Proteomes" id="UP000299102">
    <property type="component" value="Unassembled WGS sequence"/>
</dbReference>
<organism evidence="2 3">
    <name type="scientific">Eumeta variegata</name>
    <name type="common">Bagworm moth</name>
    <name type="synonym">Eumeta japonica</name>
    <dbReference type="NCBI Taxonomy" id="151549"/>
    <lineage>
        <taxon>Eukaryota</taxon>
        <taxon>Metazoa</taxon>
        <taxon>Ecdysozoa</taxon>
        <taxon>Arthropoda</taxon>
        <taxon>Hexapoda</taxon>
        <taxon>Insecta</taxon>
        <taxon>Pterygota</taxon>
        <taxon>Neoptera</taxon>
        <taxon>Endopterygota</taxon>
        <taxon>Lepidoptera</taxon>
        <taxon>Glossata</taxon>
        <taxon>Ditrysia</taxon>
        <taxon>Tineoidea</taxon>
        <taxon>Psychidae</taxon>
        <taxon>Oiketicinae</taxon>
        <taxon>Eumeta</taxon>
    </lineage>
</organism>
<reference evidence="2 3" key="1">
    <citation type="journal article" date="2019" name="Commun. Biol.">
        <title>The bagworm genome reveals a unique fibroin gene that provides high tensile strength.</title>
        <authorList>
            <person name="Kono N."/>
            <person name="Nakamura H."/>
            <person name="Ohtoshi R."/>
            <person name="Tomita M."/>
            <person name="Numata K."/>
            <person name="Arakawa K."/>
        </authorList>
    </citation>
    <scope>NUCLEOTIDE SEQUENCE [LARGE SCALE GENOMIC DNA]</scope>
</reference>
<dbReference type="EMBL" id="BGZK01000488">
    <property type="protein sequence ID" value="GBP46751.1"/>
    <property type="molecule type" value="Genomic_DNA"/>
</dbReference>
<name>A0A4C1W6Q9_EUMVA</name>
<protein>
    <submittedName>
        <fullName evidence="2">Uncharacterized protein</fullName>
    </submittedName>
</protein>
<comment type="caution">
    <text evidence="2">The sequence shown here is derived from an EMBL/GenBank/DDBJ whole genome shotgun (WGS) entry which is preliminary data.</text>
</comment>
<dbReference type="AlphaFoldDB" id="A0A4C1W6Q9"/>
<gene>
    <name evidence="2" type="ORF">EVAR_87005_1</name>
</gene>
<keyword evidence="3" id="KW-1185">Reference proteome</keyword>